<dbReference type="EMBL" id="KZ107838">
    <property type="protein sequence ID" value="OSS54145.1"/>
    <property type="molecule type" value="Genomic_DNA"/>
</dbReference>
<proteinExistence type="predicted"/>
<accession>A0A1Y2MDE2</accession>
<sequence length="144" mass="16029">MPFGSIYLIILTKSTETFLPHSTLLFLGSLLPNLQSTPPTPWLVHTMSDKQVCNLPLFHPSTSYQSIKYQNTSLQNPTPNLVLMIPHSQIPMAKLCAESDCDRPTRSIRVNQSHHLSTSQLPRHFVHADPAQPELPSAIAPSQP</sequence>
<protein>
    <submittedName>
        <fullName evidence="1">Uncharacterized protein</fullName>
    </submittedName>
</protein>
<dbReference type="Proteomes" id="UP000193240">
    <property type="component" value="Unassembled WGS sequence"/>
</dbReference>
<dbReference type="InParanoid" id="A0A1Y2MDE2"/>
<gene>
    <name evidence="1" type="ORF">B5807_00601</name>
</gene>
<reference evidence="1 2" key="1">
    <citation type="journal article" date="2017" name="Genome Announc.">
        <title>Genome sequence of the saprophytic ascomycete Epicoccum nigrum ICMP 19927 strain isolated from New Zealand.</title>
        <authorList>
            <person name="Fokin M."/>
            <person name="Fleetwood D."/>
            <person name="Weir B.S."/>
            <person name="Villas-Boas S.G."/>
        </authorList>
    </citation>
    <scope>NUCLEOTIDE SEQUENCE [LARGE SCALE GENOMIC DNA]</scope>
    <source>
        <strain evidence="1 2">ICMP 19927</strain>
    </source>
</reference>
<organism evidence="1 2">
    <name type="scientific">Epicoccum nigrum</name>
    <name type="common">Soil fungus</name>
    <name type="synonym">Epicoccum purpurascens</name>
    <dbReference type="NCBI Taxonomy" id="105696"/>
    <lineage>
        <taxon>Eukaryota</taxon>
        <taxon>Fungi</taxon>
        <taxon>Dikarya</taxon>
        <taxon>Ascomycota</taxon>
        <taxon>Pezizomycotina</taxon>
        <taxon>Dothideomycetes</taxon>
        <taxon>Pleosporomycetidae</taxon>
        <taxon>Pleosporales</taxon>
        <taxon>Pleosporineae</taxon>
        <taxon>Didymellaceae</taxon>
        <taxon>Epicoccum</taxon>
    </lineage>
</organism>
<name>A0A1Y2MDE2_EPING</name>
<dbReference type="AlphaFoldDB" id="A0A1Y2MDE2"/>
<evidence type="ECO:0000313" key="2">
    <source>
        <dbReference type="Proteomes" id="UP000193240"/>
    </source>
</evidence>
<keyword evidence="2" id="KW-1185">Reference proteome</keyword>
<evidence type="ECO:0000313" key="1">
    <source>
        <dbReference type="EMBL" id="OSS54145.1"/>
    </source>
</evidence>